<proteinExistence type="predicted"/>
<gene>
    <name evidence="4" type="ORF">HNQ71_004557</name>
</gene>
<evidence type="ECO:0000256" key="1">
    <source>
        <dbReference type="ARBA" id="ARBA00023125"/>
    </source>
</evidence>
<sequence>MMFAERHTDTENLPCVPASHDMLPAALPDDVQRLVTASLADASKRAYRLDVAHFEATGRQLPATPETVAAYLAEGAQTYVVATLQRRLASISKAHRAISADDPTKSELVRATLRGVRRTLGVKQRQAQALLRDDLFAILDRLGDRKKDVRDRAVLLLGWACALRRSELVALDVEDIVFTGQGALVTIKRSKTDQEGAGREIAMPYGRTRHCPIAALKRWLKVAGIETGAIFLGMDKHGHTLPERISGEAVSDVVKLRVGAAGYDPAIFSAHSLRSGFATSAAMAGATSYKIRQVTGHRSEAGLAPYLRTVDLFEDSAAARLI</sequence>
<dbReference type="Pfam" id="PF00589">
    <property type="entry name" value="Phage_integrase"/>
    <property type="match status" value="1"/>
</dbReference>
<evidence type="ECO:0000259" key="3">
    <source>
        <dbReference type="PROSITE" id="PS51898"/>
    </source>
</evidence>
<dbReference type="SUPFAM" id="SSF56349">
    <property type="entry name" value="DNA breaking-rejoining enzymes"/>
    <property type="match status" value="1"/>
</dbReference>
<dbReference type="CDD" id="cd00799">
    <property type="entry name" value="INT_Cre_C"/>
    <property type="match status" value="1"/>
</dbReference>
<dbReference type="Proteomes" id="UP000556329">
    <property type="component" value="Unassembled WGS sequence"/>
</dbReference>
<dbReference type="PANTHER" id="PTHR34605:SF3">
    <property type="entry name" value="P CELL-TYPE AGGLUTINATION PROTEIN MAP4-LIKE-RELATED"/>
    <property type="match status" value="1"/>
</dbReference>
<dbReference type="GO" id="GO:0015074">
    <property type="term" value="P:DNA integration"/>
    <property type="evidence" value="ECO:0007669"/>
    <property type="project" value="InterPro"/>
</dbReference>
<dbReference type="GO" id="GO:0003677">
    <property type="term" value="F:DNA binding"/>
    <property type="evidence" value="ECO:0007669"/>
    <property type="project" value="UniProtKB-KW"/>
</dbReference>
<evidence type="ECO:0000313" key="4">
    <source>
        <dbReference type="EMBL" id="MBB6411869.1"/>
    </source>
</evidence>
<dbReference type="SUPFAM" id="SSF47823">
    <property type="entry name" value="lambda integrase-like, N-terminal domain"/>
    <property type="match status" value="1"/>
</dbReference>
<dbReference type="Gene3D" id="1.10.443.10">
    <property type="entry name" value="Intergrase catalytic core"/>
    <property type="match status" value="1"/>
</dbReference>
<evidence type="ECO:0000313" key="5">
    <source>
        <dbReference type="Proteomes" id="UP000556329"/>
    </source>
</evidence>
<name>A0A841PP17_9HYPH</name>
<dbReference type="InterPro" id="IPR010998">
    <property type="entry name" value="Integrase_recombinase_N"/>
</dbReference>
<dbReference type="AlphaFoldDB" id="A0A841PP17"/>
<dbReference type="RefSeq" id="WP_184874764.1">
    <property type="nucleotide sequence ID" value="NZ_JACHEF010000004.1"/>
</dbReference>
<dbReference type="InterPro" id="IPR002104">
    <property type="entry name" value="Integrase_catalytic"/>
</dbReference>
<dbReference type="InterPro" id="IPR052925">
    <property type="entry name" value="Phage_Integrase-like_Recomb"/>
</dbReference>
<dbReference type="InterPro" id="IPR011010">
    <property type="entry name" value="DNA_brk_join_enz"/>
</dbReference>
<keyword evidence="5" id="KW-1185">Reference proteome</keyword>
<feature type="domain" description="Tyr recombinase" evidence="3">
    <location>
        <begin position="125"/>
        <end position="322"/>
    </location>
</feature>
<dbReference type="PANTHER" id="PTHR34605">
    <property type="entry name" value="PHAGE_INTEGRASE DOMAIN-CONTAINING PROTEIN"/>
    <property type="match status" value="1"/>
</dbReference>
<protein>
    <submittedName>
        <fullName evidence="4">Integrase</fullName>
    </submittedName>
</protein>
<dbReference type="InterPro" id="IPR013762">
    <property type="entry name" value="Integrase-like_cat_sf"/>
</dbReference>
<organism evidence="4 5">
    <name type="scientific">Mesorhizobium sangaii</name>
    <dbReference type="NCBI Taxonomy" id="505389"/>
    <lineage>
        <taxon>Bacteria</taxon>
        <taxon>Pseudomonadati</taxon>
        <taxon>Pseudomonadota</taxon>
        <taxon>Alphaproteobacteria</taxon>
        <taxon>Hyphomicrobiales</taxon>
        <taxon>Phyllobacteriaceae</taxon>
        <taxon>Mesorhizobium</taxon>
    </lineage>
</organism>
<evidence type="ECO:0000256" key="2">
    <source>
        <dbReference type="ARBA" id="ARBA00023172"/>
    </source>
</evidence>
<dbReference type="GO" id="GO:0006310">
    <property type="term" value="P:DNA recombination"/>
    <property type="evidence" value="ECO:0007669"/>
    <property type="project" value="UniProtKB-KW"/>
</dbReference>
<dbReference type="EMBL" id="JACHEF010000004">
    <property type="protein sequence ID" value="MBB6411869.1"/>
    <property type="molecule type" value="Genomic_DNA"/>
</dbReference>
<dbReference type="Gene3D" id="1.10.150.130">
    <property type="match status" value="1"/>
</dbReference>
<comment type="caution">
    <text evidence="4">The sequence shown here is derived from an EMBL/GenBank/DDBJ whole genome shotgun (WGS) entry which is preliminary data.</text>
</comment>
<keyword evidence="1" id="KW-0238">DNA-binding</keyword>
<reference evidence="4 5" key="1">
    <citation type="submission" date="2020-08" db="EMBL/GenBank/DDBJ databases">
        <title>Genomic Encyclopedia of Type Strains, Phase IV (KMG-IV): sequencing the most valuable type-strain genomes for metagenomic binning, comparative biology and taxonomic classification.</title>
        <authorList>
            <person name="Goeker M."/>
        </authorList>
    </citation>
    <scope>NUCLEOTIDE SEQUENCE [LARGE SCALE GENOMIC DNA]</scope>
    <source>
        <strain evidence="4 5">DSM 100039</strain>
    </source>
</reference>
<keyword evidence="2" id="KW-0233">DNA recombination</keyword>
<accession>A0A841PP17</accession>
<dbReference type="PROSITE" id="PS51898">
    <property type="entry name" value="TYR_RECOMBINASE"/>
    <property type="match status" value="1"/>
</dbReference>